<keyword evidence="2" id="KW-1185">Reference proteome</keyword>
<dbReference type="InterPro" id="IPR036390">
    <property type="entry name" value="WH_DNA-bd_sf"/>
</dbReference>
<dbReference type="AlphaFoldDB" id="A0A6B2KNB2"/>
<dbReference type="SUPFAM" id="SSF46785">
    <property type="entry name" value="Winged helix' DNA-binding domain"/>
    <property type="match status" value="1"/>
</dbReference>
<dbReference type="Proteomes" id="UP000482578">
    <property type="component" value="Unassembled WGS sequence"/>
</dbReference>
<evidence type="ECO:0000313" key="1">
    <source>
        <dbReference type="EMBL" id="NDV11633.1"/>
    </source>
</evidence>
<comment type="caution">
    <text evidence="1">The sequence shown here is derived from an EMBL/GenBank/DDBJ whole genome shotgun (WGS) entry which is preliminary data.</text>
</comment>
<gene>
    <name evidence="1" type="ORF">GZH52_02325</name>
</gene>
<proteinExistence type="predicted"/>
<dbReference type="RefSeq" id="WP_163314904.1">
    <property type="nucleotide sequence ID" value="NZ_JAAGAA010000002.1"/>
</dbReference>
<name>A0A6B2KNB2_9NEIS</name>
<evidence type="ECO:0000313" key="2">
    <source>
        <dbReference type="Proteomes" id="UP000482578"/>
    </source>
</evidence>
<reference evidence="1 2" key="1">
    <citation type="submission" date="2020-02" db="EMBL/GenBank/DDBJ databases">
        <authorList>
            <person name="Yang Z."/>
        </authorList>
    </citation>
    <scope>NUCLEOTIDE SEQUENCE [LARGE SCALE GENOMIC DNA]</scope>
    <source>
        <strain evidence="1 2">HX-7-9</strain>
    </source>
</reference>
<organism evidence="1 2">
    <name type="scientific">Crenobacter caeni</name>
    <dbReference type="NCBI Taxonomy" id="2705474"/>
    <lineage>
        <taxon>Bacteria</taxon>
        <taxon>Pseudomonadati</taxon>
        <taxon>Pseudomonadota</taxon>
        <taxon>Betaproteobacteria</taxon>
        <taxon>Neisseriales</taxon>
        <taxon>Neisseriaceae</taxon>
        <taxon>Crenobacter</taxon>
    </lineage>
</organism>
<sequence>MTDIGLGHAKTAILMGEMTVPHLRAVYHAFDGDLLLALVLGELSHRSLSKLFERNGGEHPDLDQWLRLPEDERARYLRPCNAFSLAEATGIPRETVRRKVKILVDKGWVHEAPNKQLTITDEPARLFAPLYLSLSEQCTRIGEALRGGTSYTRPAGAY</sequence>
<protein>
    <submittedName>
        <fullName evidence="1">Crp/Fnr family transcriptional regulator</fullName>
    </submittedName>
</protein>
<accession>A0A6B2KNB2</accession>
<dbReference type="EMBL" id="JAAGAA010000002">
    <property type="protein sequence ID" value="NDV11633.1"/>
    <property type="molecule type" value="Genomic_DNA"/>
</dbReference>